<dbReference type="PANTHER" id="PTHR33096">
    <property type="entry name" value="CXC2 DOMAIN-CONTAINING PROTEIN"/>
    <property type="match status" value="1"/>
</dbReference>
<reference evidence="2" key="1">
    <citation type="journal article" date="2011" name="Proc. Natl. Acad. Sci. U.S.A.">
        <title>Obligate biotrophy features unraveled by the genomic analysis of rust fungi.</title>
        <authorList>
            <person name="Duplessis S."/>
            <person name="Cuomo C.A."/>
            <person name="Lin Y.-C."/>
            <person name="Aerts A."/>
            <person name="Tisserant E."/>
            <person name="Veneault-Fourrey C."/>
            <person name="Joly D.L."/>
            <person name="Hacquard S."/>
            <person name="Amselem J."/>
            <person name="Cantarel B.L."/>
            <person name="Chiu R."/>
            <person name="Coutinho P.M."/>
            <person name="Feau N."/>
            <person name="Field M."/>
            <person name="Frey P."/>
            <person name="Gelhaye E."/>
            <person name="Goldberg J."/>
            <person name="Grabherr M.G."/>
            <person name="Kodira C.D."/>
            <person name="Kohler A."/>
            <person name="Kuees U."/>
            <person name="Lindquist E.A."/>
            <person name="Lucas S.M."/>
            <person name="Mago R."/>
            <person name="Mauceli E."/>
            <person name="Morin E."/>
            <person name="Murat C."/>
            <person name="Pangilinan J.L."/>
            <person name="Park R."/>
            <person name="Pearson M."/>
            <person name="Quesneville H."/>
            <person name="Rouhier N."/>
            <person name="Sakthikumar S."/>
            <person name="Salamov A.A."/>
            <person name="Schmutz J."/>
            <person name="Selles B."/>
            <person name="Shapiro H."/>
            <person name="Tanguay P."/>
            <person name="Tuskan G.A."/>
            <person name="Henrissat B."/>
            <person name="Van de Peer Y."/>
            <person name="Rouze P."/>
            <person name="Ellis J.G."/>
            <person name="Dodds P.N."/>
            <person name="Schein J.E."/>
            <person name="Zhong S."/>
            <person name="Hamelin R.C."/>
            <person name="Grigoriev I.V."/>
            <person name="Szabo L.J."/>
            <person name="Martin F."/>
        </authorList>
    </citation>
    <scope>NUCLEOTIDE SEQUENCE [LARGE SCALE GENOMIC DNA]</scope>
    <source>
        <strain evidence="2">98AG31 / pathotype 3-4-7</strain>
    </source>
</reference>
<gene>
    <name evidence="1" type="ORF">MELLADRAFT_101385</name>
</gene>
<dbReference type="GeneID" id="18921352"/>
<protein>
    <submittedName>
        <fullName evidence="1">Uncharacterized protein</fullName>
    </submittedName>
</protein>
<proteinExistence type="predicted"/>
<evidence type="ECO:0000313" key="2">
    <source>
        <dbReference type="Proteomes" id="UP000001072"/>
    </source>
</evidence>
<dbReference type="HOGENOM" id="CLU_055160_0_0_1"/>
<name>F4R4K3_MELLP</name>
<dbReference type="PANTHER" id="PTHR33096:SF1">
    <property type="entry name" value="CXC1-LIKE CYSTEINE CLUSTER ASSOCIATED WITH KDZ TRANSPOSASES DOMAIN-CONTAINING PROTEIN"/>
    <property type="match status" value="1"/>
</dbReference>
<accession>F4R4K3</accession>
<keyword evidence="2" id="KW-1185">Reference proteome</keyword>
<dbReference type="VEuPathDB" id="FungiDB:MELLADRAFT_101385"/>
<dbReference type="RefSeq" id="XP_007403924.1">
    <property type="nucleotide sequence ID" value="XM_007403862.1"/>
</dbReference>
<dbReference type="KEGG" id="mlr:MELLADRAFT_101385"/>
<dbReference type="Proteomes" id="UP000001072">
    <property type="component" value="Unassembled WGS sequence"/>
</dbReference>
<dbReference type="EMBL" id="GL883090">
    <property type="protein sequence ID" value="EGG12986.1"/>
    <property type="molecule type" value="Genomic_DNA"/>
</dbReference>
<dbReference type="AlphaFoldDB" id="F4R4K3"/>
<evidence type="ECO:0000313" key="1">
    <source>
        <dbReference type="EMBL" id="EGG12986.1"/>
    </source>
</evidence>
<sequence>MKPGLGPDDGAWQDIEDDFDLVNHQLSEEHQQIISALNSNLYQRKRLELEAKWVSAVEAMVDVYIIGRKNTRNWGDGILWTHDYKIPCGCVGYSRVVTLVDIHMTGVLSWINTVEKRLVKSSVILAELPKSDPKYTIEYFEQQWERQRLIQQNVINATTRRLKEQMGVLLDLEEDLIEARDTLALLEAGTAALRTQEQQHDLLDLPRTLTSLENKIQNVANELGSQQFRELTGMTDDRAKPRMLLQIAKSKMYGAKVECIEMQCRADGTTGVDPVTISLQLDIAKRACKLWISWKWGIEDVMSRTAPYLELPDGFDGDLLSQWHALVDSCPGQWAEMTGTPNETDDDDADEGLLDVELLEDLVGNMQIVL</sequence>
<organism evidence="2">
    <name type="scientific">Melampsora larici-populina (strain 98AG31 / pathotype 3-4-7)</name>
    <name type="common">Poplar leaf rust fungus</name>
    <dbReference type="NCBI Taxonomy" id="747676"/>
    <lineage>
        <taxon>Eukaryota</taxon>
        <taxon>Fungi</taxon>
        <taxon>Dikarya</taxon>
        <taxon>Basidiomycota</taxon>
        <taxon>Pucciniomycotina</taxon>
        <taxon>Pucciniomycetes</taxon>
        <taxon>Pucciniales</taxon>
        <taxon>Melampsoraceae</taxon>
        <taxon>Melampsora</taxon>
    </lineage>
</organism>
<dbReference type="InParanoid" id="F4R4K3"/>